<evidence type="ECO:0000256" key="1">
    <source>
        <dbReference type="SAM" id="MobiDB-lite"/>
    </source>
</evidence>
<evidence type="ECO:0000313" key="2">
    <source>
        <dbReference type="EMBL" id="CCI50406.1"/>
    </source>
</evidence>
<dbReference type="InParanoid" id="A0A024GUY7"/>
<evidence type="ECO:0000313" key="3">
    <source>
        <dbReference type="Proteomes" id="UP000053237"/>
    </source>
</evidence>
<dbReference type="OrthoDB" id="421075at2759"/>
<dbReference type="Proteomes" id="UP000053237">
    <property type="component" value="Unassembled WGS sequence"/>
</dbReference>
<protein>
    <submittedName>
        <fullName evidence="2">Uncharacterized protein</fullName>
    </submittedName>
</protein>
<gene>
    <name evidence="2" type="ORF">BN9_121330</name>
</gene>
<accession>A0A024GUY7</accession>
<keyword evidence="3" id="KW-1185">Reference proteome</keyword>
<name>A0A024GUY7_9STRA</name>
<dbReference type="AlphaFoldDB" id="A0A024GUY7"/>
<proteinExistence type="predicted"/>
<feature type="region of interest" description="Disordered" evidence="1">
    <location>
        <begin position="1"/>
        <end position="28"/>
    </location>
</feature>
<dbReference type="EMBL" id="CAIX01000487">
    <property type="protein sequence ID" value="CCI50406.1"/>
    <property type="molecule type" value="Genomic_DNA"/>
</dbReference>
<comment type="caution">
    <text evidence="2">The sequence shown here is derived from an EMBL/GenBank/DDBJ whole genome shotgun (WGS) entry which is preliminary data.</text>
</comment>
<reference evidence="2 3" key="1">
    <citation type="submission" date="2012-05" db="EMBL/GenBank/DDBJ databases">
        <title>Recombination and specialization in a pathogen metapopulation.</title>
        <authorList>
            <person name="Gardiner A."/>
            <person name="Kemen E."/>
            <person name="Schultz-Larsen T."/>
            <person name="MacLean D."/>
            <person name="Van Oosterhout C."/>
            <person name="Jones J.D.G."/>
        </authorList>
    </citation>
    <scope>NUCLEOTIDE SEQUENCE [LARGE SCALE GENOMIC DNA]</scope>
    <source>
        <strain evidence="2 3">Ac Nc2</strain>
    </source>
</reference>
<sequence length="126" mass="14133">MYHILPKCHDKRSQKSLKSEEGNSQNRNGMFEKWSLGVLSDCYLALEYALYRAEDEDAVLMRNDTSDLTCRLVVIESNSPFSLMAPALQQHEDQKLSSARQALMSALRQSGSGLLGPCLQMYTSLA</sequence>
<organism evidence="2 3">
    <name type="scientific">Albugo candida</name>
    <dbReference type="NCBI Taxonomy" id="65357"/>
    <lineage>
        <taxon>Eukaryota</taxon>
        <taxon>Sar</taxon>
        <taxon>Stramenopiles</taxon>
        <taxon>Oomycota</taxon>
        <taxon>Peronosporomycetes</taxon>
        <taxon>Albuginales</taxon>
        <taxon>Albuginaceae</taxon>
        <taxon>Albugo</taxon>
    </lineage>
</organism>
<feature type="compositionally biased region" description="Basic and acidic residues" evidence="1">
    <location>
        <begin position="7"/>
        <end position="21"/>
    </location>
</feature>